<dbReference type="SMART" id="SM00271">
    <property type="entry name" value="DnaJ"/>
    <property type="match status" value="1"/>
</dbReference>
<feature type="compositionally biased region" description="Low complexity" evidence="2">
    <location>
        <begin position="83"/>
        <end position="101"/>
    </location>
</feature>
<gene>
    <name evidence="4" type="ORF">LODBEIA_P60550</name>
</gene>
<protein>
    <recommendedName>
        <fullName evidence="3">J domain-containing protein</fullName>
    </recommendedName>
</protein>
<evidence type="ECO:0000259" key="3">
    <source>
        <dbReference type="PROSITE" id="PS50076"/>
    </source>
</evidence>
<proteinExistence type="predicted"/>
<dbReference type="PROSITE" id="PS50076">
    <property type="entry name" value="DNAJ_2"/>
    <property type="match status" value="1"/>
</dbReference>
<keyword evidence="1" id="KW-0143">Chaperone</keyword>
<dbReference type="PANTHER" id="PTHR44145">
    <property type="entry name" value="DNAJ HOMOLOG SUBFAMILY A MEMBER 3, MITOCHONDRIAL"/>
    <property type="match status" value="1"/>
</dbReference>
<dbReference type="RefSeq" id="XP_066832993.1">
    <property type="nucleotide sequence ID" value="XM_066976456.1"/>
</dbReference>
<dbReference type="Proteomes" id="UP001497383">
    <property type="component" value="Chromosome 8"/>
</dbReference>
<dbReference type="GeneID" id="92211251"/>
<evidence type="ECO:0000256" key="1">
    <source>
        <dbReference type="ARBA" id="ARBA00023186"/>
    </source>
</evidence>
<dbReference type="Pfam" id="PF00226">
    <property type="entry name" value="DnaJ"/>
    <property type="match status" value="1"/>
</dbReference>
<dbReference type="InterPro" id="IPR036869">
    <property type="entry name" value="J_dom_sf"/>
</dbReference>
<dbReference type="InterPro" id="IPR051938">
    <property type="entry name" value="Apopto_cytoskel_mod"/>
</dbReference>
<dbReference type="EMBL" id="OZ022412">
    <property type="protein sequence ID" value="CAK9442312.1"/>
    <property type="molecule type" value="Genomic_DNA"/>
</dbReference>
<name>A0ABP0ZUL9_9ASCO</name>
<accession>A0ABP0ZUL9</accession>
<dbReference type="Gene3D" id="1.10.287.110">
    <property type="entry name" value="DnaJ domain"/>
    <property type="match status" value="1"/>
</dbReference>
<dbReference type="InterPro" id="IPR001623">
    <property type="entry name" value="DnaJ_domain"/>
</dbReference>
<evidence type="ECO:0000313" key="4">
    <source>
        <dbReference type="EMBL" id="CAK9442312.1"/>
    </source>
</evidence>
<feature type="region of interest" description="Disordered" evidence="2">
    <location>
        <begin position="79"/>
        <end position="101"/>
    </location>
</feature>
<sequence length="307" mass="34881">MMFSRGLATSAQQTHYQLLELPLNASIKEIKLQFKKLSKKYHPDLNTHLSDAARQDNTQRYTLMVSAYDTLKDVKRKRAYDQSLRSNTSSNSSYSRRSPASNKYYGEAKYYSRHGHSYHASTLNTKRHRVHFHNNRTSSDSQFSGEHVNHGDRYNVPHFDYDRHLHRNLMFEQRIIEKSIDQATRDKILNQLYKSGEKISEELKTKHLMRHVNMLRGDVSRGGNLGGRTSSYSNVKYGESSTYSGAGTYANMYAQSRGSNGGGGYGSGASTGTYNMYQKPKDDGGMFKVVAAIGASTSLYLLYKIIF</sequence>
<feature type="domain" description="J" evidence="3">
    <location>
        <begin position="14"/>
        <end position="84"/>
    </location>
</feature>
<dbReference type="InterPro" id="IPR018253">
    <property type="entry name" value="DnaJ_domain_CS"/>
</dbReference>
<evidence type="ECO:0000256" key="2">
    <source>
        <dbReference type="SAM" id="MobiDB-lite"/>
    </source>
</evidence>
<dbReference type="PRINTS" id="PR00625">
    <property type="entry name" value="JDOMAIN"/>
</dbReference>
<dbReference type="PROSITE" id="PS00636">
    <property type="entry name" value="DNAJ_1"/>
    <property type="match status" value="1"/>
</dbReference>
<evidence type="ECO:0000313" key="5">
    <source>
        <dbReference type="Proteomes" id="UP001497383"/>
    </source>
</evidence>
<dbReference type="CDD" id="cd06257">
    <property type="entry name" value="DnaJ"/>
    <property type="match status" value="1"/>
</dbReference>
<dbReference type="SUPFAM" id="SSF46565">
    <property type="entry name" value="Chaperone J-domain"/>
    <property type="match status" value="1"/>
</dbReference>
<reference evidence="4 5" key="1">
    <citation type="submission" date="2024-03" db="EMBL/GenBank/DDBJ databases">
        <authorList>
            <person name="Brejova B."/>
        </authorList>
    </citation>
    <scope>NUCLEOTIDE SEQUENCE [LARGE SCALE GENOMIC DNA]</scope>
    <source>
        <strain evidence="4 5">CBS 14171</strain>
    </source>
</reference>
<dbReference type="PANTHER" id="PTHR44145:SF3">
    <property type="entry name" value="DNAJ HOMOLOG SUBFAMILY A MEMBER 3, MITOCHONDRIAL"/>
    <property type="match status" value="1"/>
</dbReference>
<organism evidence="4 5">
    <name type="scientific">Lodderomyces beijingensis</name>
    <dbReference type="NCBI Taxonomy" id="1775926"/>
    <lineage>
        <taxon>Eukaryota</taxon>
        <taxon>Fungi</taxon>
        <taxon>Dikarya</taxon>
        <taxon>Ascomycota</taxon>
        <taxon>Saccharomycotina</taxon>
        <taxon>Pichiomycetes</taxon>
        <taxon>Debaryomycetaceae</taxon>
        <taxon>Candida/Lodderomyces clade</taxon>
        <taxon>Lodderomyces</taxon>
    </lineage>
</organism>
<keyword evidence="5" id="KW-1185">Reference proteome</keyword>